<organism evidence="1 2">
    <name type="scientific">Verruconis gallopava</name>
    <dbReference type="NCBI Taxonomy" id="253628"/>
    <lineage>
        <taxon>Eukaryota</taxon>
        <taxon>Fungi</taxon>
        <taxon>Dikarya</taxon>
        <taxon>Ascomycota</taxon>
        <taxon>Pezizomycotina</taxon>
        <taxon>Dothideomycetes</taxon>
        <taxon>Pleosporomycetidae</taxon>
        <taxon>Venturiales</taxon>
        <taxon>Sympoventuriaceae</taxon>
        <taxon>Verruconis</taxon>
    </lineage>
</organism>
<name>A0A0D2AZL9_9PEZI</name>
<evidence type="ECO:0000313" key="2">
    <source>
        <dbReference type="Proteomes" id="UP000053259"/>
    </source>
</evidence>
<dbReference type="RefSeq" id="XP_016214398.1">
    <property type="nucleotide sequence ID" value="XM_016357606.1"/>
</dbReference>
<keyword evidence="2" id="KW-1185">Reference proteome</keyword>
<dbReference type="GeneID" id="27312256"/>
<protein>
    <submittedName>
        <fullName evidence="1">Uncharacterized protein</fullName>
    </submittedName>
</protein>
<sequence length="101" mass="11093">MSEHLGQPESLWVPCILQEQAPPASSPVASLTQASCARRRPMRFFQPSFFYYFVAGPAPGLIKDSLRTTVMAPAVLLCFYRRRPDEKGAPSPLTNEPVGVG</sequence>
<dbReference type="HOGENOM" id="CLU_2293861_0_0_1"/>
<reference evidence="1 2" key="1">
    <citation type="submission" date="2015-01" db="EMBL/GenBank/DDBJ databases">
        <title>The Genome Sequence of Ochroconis gallopava CBS43764.</title>
        <authorList>
            <consortium name="The Broad Institute Genomics Platform"/>
            <person name="Cuomo C."/>
            <person name="de Hoog S."/>
            <person name="Gorbushina A."/>
            <person name="Stielow B."/>
            <person name="Teixiera M."/>
            <person name="Abouelleil A."/>
            <person name="Chapman S.B."/>
            <person name="Priest M."/>
            <person name="Young S.K."/>
            <person name="Wortman J."/>
            <person name="Nusbaum C."/>
            <person name="Birren B."/>
        </authorList>
    </citation>
    <scope>NUCLEOTIDE SEQUENCE [LARGE SCALE GENOMIC DNA]</scope>
    <source>
        <strain evidence="1 2">CBS 43764</strain>
    </source>
</reference>
<gene>
    <name evidence="1" type="ORF">PV09_04283</name>
</gene>
<evidence type="ECO:0000313" key="1">
    <source>
        <dbReference type="EMBL" id="KIW04529.1"/>
    </source>
</evidence>
<dbReference type="VEuPathDB" id="FungiDB:PV09_04283"/>
<dbReference type="AlphaFoldDB" id="A0A0D2AZL9"/>
<proteinExistence type="predicted"/>
<dbReference type="Proteomes" id="UP000053259">
    <property type="component" value="Unassembled WGS sequence"/>
</dbReference>
<dbReference type="InParanoid" id="A0A0D2AZL9"/>
<dbReference type="EMBL" id="KN847540">
    <property type="protein sequence ID" value="KIW04529.1"/>
    <property type="molecule type" value="Genomic_DNA"/>
</dbReference>
<accession>A0A0D2AZL9</accession>